<feature type="compositionally biased region" description="Polar residues" evidence="2">
    <location>
        <begin position="871"/>
        <end position="880"/>
    </location>
</feature>
<dbReference type="VEuPathDB" id="GiardiaDB:GLP15_1781"/>
<feature type="region of interest" description="Disordered" evidence="2">
    <location>
        <begin position="1024"/>
        <end position="1094"/>
    </location>
</feature>
<feature type="region of interest" description="Disordered" evidence="2">
    <location>
        <begin position="526"/>
        <end position="589"/>
    </location>
</feature>
<feature type="region of interest" description="Disordered" evidence="2">
    <location>
        <begin position="981"/>
        <end position="1008"/>
    </location>
</feature>
<dbReference type="OMA" id="GSTICDW"/>
<protein>
    <submittedName>
        <fullName evidence="3">Uncharacterized protein</fullName>
    </submittedName>
</protein>
<reference evidence="3 4" key="1">
    <citation type="journal article" date="2010" name="BMC Genomics">
        <title>Genome analysis and comparative genomics of a Giardia intestinalis assemblage E isolate.</title>
        <authorList>
            <person name="Jerlstrom-Hultqvist J."/>
            <person name="Franzen O."/>
            <person name="Ankarklev J."/>
            <person name="Xu F."/>
            <person name="Nohynkova E."/>
            <person name="Andersson J.O."/>
            <person name="Svard S.G."/>
            <person name="Andersson B."/>
        </authorList>
    </citation>
    <scope>NUCLEOTIDE SEQUENCE [LARGE SCALE GENOMIC DNA]</scope>
    <source>
        <strain evidence="3 4">P15</strain>
    </source>
</reference>
<feature type="region of interest" description="Disordered" evidence="2">
    <location>
        <begin position="864"/>
        <end position="886"/>
    </location>
</feature>
<name>E1F399_GIAIA</name>
<feature type="coiled-coil region" evidence="1">
    <location>
        <begin position="247"/>
        <end position="281"/>
    </location>
</feature>
<gene>
    <name evidence="3" type="ORF">GLP15_1781</name>
</gene>
<keyword evidence="1" id="KW-0175">Coiled coil</keyword>
<dbReference type="OrthoDB" id="10253819at2759"/>
<organism evidence="3 4">
    <name type="scientific">Giardia intestinalis (strain P15)</name>
    <name type="common">Giardia lamblia</name>
    <dbReference type="NCBI Taxonomy" id="658858"/>
    <lineage>
        <taxon>Eukaryota</taxon>
        <taxon>Metamonada</taxon>
        <taxon>Diplomonadida</taxon>
        <taxon>Hexamitidae</taxon>
        <taxon>Giardiinae</taxon>
        <taxon>Giardia</taxon>
    </lineage>
</organism>
<evidence type="ECO:0000313" key="4">
    <source>
        <dbReference type="Proteomes" id="UP000008974"/>
    </source>
</evidence>
<feature type="compositionally biased region" description="Basic and acidic residues" evidence="2">
    <location>
        <begin position="392"/>
        <end position="409"/>
    </location>
</feature>
<feature type="compositionally biased region" description="Polar residues" evidence="2">
    <location>
        <begin position="530"/>
        <end position="545"/>
    </location>
</feature>
<comment type="caution">
    <text evidence="3">The sequence shown here is derived from an EMBL/GenBank/DDBJ whole genome shotgun (WGS) entry which is preliminary data.</text>
</comment>
<feature type="region of interest" description="Disordered" evidence="2">
    <location>
        <begin position="386"/>
        <end position="409"/>
    </location>
</feature>
<accession>E1F399</accession>
<feature type="region of interest" description="Disordered" evidence="2">
    <location>
        <begin position="608"/>
        <end position="742"/>
    </location>
</feature>
<feature type="compositionally biased region" description="Polar residues" evidence="2">
    <location>
        <begin position="636"/>
        <end position="656"/>
    </location>
</feature>
<feature type="compositionally biased region" description="Basic and acidic residues" evidence="2">
    <location>
        <begin position="711"/>
        <end position="721"/>
    </location>
</feature>
<feature type="compositionally biased region" description="Basic and acidic residues" evidence="2">
    <location>
        <begin position="681"/>
        <end position="696"/>
    </location>
</feature>
<dbReference type="EMBL" id="ACVC01000147">
    <property type="protein sequence ID" value="EFO63075.1"/>
    <property type="molecule type" value="Genomic_DNA"/>
</dbReference>
<evidence type="ECO:0000256" key="1">
    <source>
        <dbReference type="SAM" id="Coils"/>
    </source>
</evidence>
<feature type="compositionally biased region" description="Polar residues" evidence="2">
    <location>
        <begin position="1024"/>
        <end position="1055"/>
    </location>
</feature>
<feature type="coiled-coil region" evidence="1">
    <location>
        <begin position="130"/>
        <end position="185"/>
    </location>
</feature>
<evidence type="ECO:0000256" key="2">
    <source>
        <dbReference type="SAM" id="MobiDB-lite"/>
    </source>
</evidence>
<feature type="compositionally biased region" description="Low complexity" evidence="2">
    <location>
        <begin position="1073"/>
        <end position="1084"/>
    </location>
</feature>
<sequence>MRPAANSTVYDTFYDPDLVMPPLKNPMATTAKQTGAYPQLTSRVATLSTYSGDALSANPRRSYSTDRSMQSAEHLIASLYGKNRAVPEPRKLNDNTFVDTLPINKPTISTPNTNSVYDKLIKDPSKRQTKALAKIDKESLMDEIQTLRKQKNALEELVRKQQTRISRLEELLKSRDKELQNLTRMIATGIPDPTKVTDMMALKQKETAPTMDYVKGLKHKMKEYYVRNQELLSFIDRLKDSMNFQRMRQLEKNLLIYYDKYNQLRVKNGSLNQHCIELEEELGVVHDKMLQSLRASKKYQGMRLSGDAQDDIIASVSSGKDGKHTGPSAHASLISGLKQREPAAEPDGKFVSDIFDVSNVMPNASESGKAIQDQLNKHSMALQTSMIANQKKPTERSRSRTKNANEKNDPIAELAARFYESRLERERKRLECSFIPDVPAPLEQVEYKLIEDEFEEFLKNYRTDKASDLLETQGHRQPMINQERLTENQGGAMVLSRDAGAKQAQTKPEKLARRLVTEIKRSEIAPAVSAQASNSHESTSKTSPSAMKREENPYFVQRRPSKDACSEKPTSVSGNRPYEDTDNGSTICDWNSFVEPEMVSRVGVTMTEVTSAGGPRPRPKTPLSDTSGLGGDSKPSRNPNSFYPNLPSQSDKSAPVQSVPEEDSSVKNNKPAEKLLSSDNYPRDENTSKSTDKAETEPVQEQQKTISFDPLFDRSLDENKTISDAAVPPEIASLKSSPHVTDQMQDPFIVQNMTPRELVDEAPVDIPPQASMQDGIHYPEDDEAFLASTTKHVIAHEENDGVINDSVNITTMDSKPTDTKTEDISLGNATFDSGVEENSILTRFPLTNVAQTKQDGHSLLSQSHLDKDEQNSNLPNLSENQAHESKTTIKDYSSLVLDSHMFDDPKTIQEPSGEGAKDYSSLQLYSGMFDGGNQKSVAGPDSVREYSSLQLHSAMFDEPPASKSHPLQNSGDYSSLQLYSGMFDAPDEEPDKPIPPPPPKEPHYPANPKIRIIESSGTESTAFTIEGTEPSTFKAYSQSTTAMEPSAPRQTNPFQKLQLEDQEIAFSHNNPIAEESSSMNSSASHPNPRDGGED</sequence>
<dbReference type="AlphaFoldDB" id="E1F399"/>
<evidence type="ECO:0000313" key="3">
    <source>
        <dbReference type="EMBL" id="EFO63075.1"/>
    </source>
</evidence>
<proteinExistence type="predicted"/>
<dbReference type="Proteomes" id="UP000008974">
    <property type="component" value="Unassembled WGS sequence"/>
</dbReference>